<keyword evidence="1" id="KW-0479">Metal-binding</keyword>
<evidence type="ECO:0000313" key="4">
    <source>
        <dbReference type="Proteomes" id="UP000824083"/>
    </source>
</evidence>
<dbReference type="SUPFAM" id="SSF56529">
    <property type="entry name" value="FAH"/>
    <property type="match status" value="1"/>
</dbReference>
<reference evidence="3" key="2">
    <citation type="journal article" date="2021" name="PeerJ">
        <title>Extensive microbial diversity within the chicken gut microbiome revealed by metagenomics and culture.</title>
        <authorList>
            <person name="Gilroy R."/>
            <person name="Ravi A."/>
            <person name="Getino M."/>
            <person name="Pursley I."/>
            <person name="Horton D.L."/>
            <person name="Alikhan N.F."/>
            <person name="Baker D."/>
            <person name="Gharbi K."/>
            <person name="Hall N."/>
            <person name="Watson M."/>
            <person name="Adriaenssens E.M."/>
            <person name="Foster-Nyarko E."/>
            <person name="Jarju S."/>
            <person name="Secka A."/>
            <person name="Antonio M."/>
            <person name="Oren A."/>
            <person name="Chaudhuri R.R."/>
            <person name="La Ragione R."/>
            <person name="Hildebrand F."/>
            <person name="Pallen M.J."/>
        </authorList>
    </citation>
    <scope>NUCLEOTIDE SEQUENCE</scope>
    <source>
        <strain evidence="3">7463</strain>
    </source>
</reference>
<dbReference type="Gene3D" id="3.90.850.10">
    <property type="entry name" value="Fumarylacetoacetase-like, C-terminal domain"/>
    <property type="match status" value="1"/>
</dbReference>
<dbReference type="EMBL" id="DVMY01000019">
    <property type="protein sequence ID" value="HIU36804.1"/>
    <property type="molecule type" value="Genomic_DNA"/>
</dbReference>
<dbReference type="InterPro" id="IPR036663">
    <property type="entry name" value="Fumarylacetoacetase_C_sf"/>
</dbReference>
<proteinExistence type="predicted"/>
<keyword evidence="3" id="KW-0378">Hydrolase</keyword>
<gene>
    <name evidence="3" type="ORF">IAC56_00775</name>
</gene>
<reference evidence="3" key="1">
    <citation type="submission" date="2020-10" db="EMBL/GenBank/DDBJ databases">
        <authorList>
            <person name="Gilroy R."/>
        </authorList>
    </citation>
    <scope>NUCLEOTIDE SEQUENCE</scope>
    <source>
        <strain evidence="3">7463</strain>
    </source>
</reference>
<dbReference type="PANTHER" id="PTHR11820">
    <property type="entry name" value="ACYLPYRUVASE"/>
    <property type="match status" value="1"/>
</dbReference>
<comment type="caution">
    <text evidence="3">The sequence shown here is derived from an EMBL/GenBank/DDBJ whole genome shotgun (WGS) entry which is preliminary data.</text>
</comment>
<sequence length="232" mass="25121">MSFLFAPAALPVLPVDGETNLYFPIHRIYGVARNYAAVNATLGEKTPPSIFLKPADAAVYAASDNTLELEFPCATDDLQHEIELVVAIGKAGRNIPVEEAMNYVWGYAAGLDLTRRDLQRANSAKGQPWDTAKAFDESAPMTAVKPACRTPDNEPMNIWLYVNNEKRQEGTTAEMIMPVPEIISYLSTLYELKPGDLIMTGTPAGIGTIHPGDVLEGGVQGVGVLKIKFKGV</sequence>
<organism evidence="3 4">
    <name type="scientific">Candidatus Aphodousia faecigallinarum</name>
    <dbReference type="NCBI Taxonomy" id="2840677"/>
    <lineage>
        <taxon>Bacteria</taxon>
        <taxon>Pseudomonadati</taxon>
        <taxon>Pseudomonadota</taxon>
        <taxon>Betaproteobacteria</taxon>
        <taxon>Burkholderiales</taxon>
        <taxon>Sutterellaceae</taxon>
        <taxon>Sutterellaceae incertae sedis</taxon>
        <taxon>Candidatus Aphodousia</taxon>
    </lineage>
</organism>
<dbReference type="GO" id="GO:0018773">
    <property type="term" value="F:acetylpyruvate hydrolase activity"/>
    <property type="evidence" value="ECO:0007669"/>
    <property type="project" value="TreeGrafter"/>
</dbReference>
<dbReference type="GO" id="GO:0046872">
    <property type="term" value="F:metal ion binding"/>
    <property type="evidence" value="ECO:0007669"/>
    <property type="project" value="UniProtKB-KW"/>
</dbReference>
<accession>A0A9D1LEJ1</accession>
<dbReference type="PANTHER" id="PTHR11820:SF90">
    <property type="entry name" value="FLUTATHIONE S-TRANSFERASE"/>
    <property type="match status" value="1"/>
</dbReference>
<evidence type="ECO:0000313" key="3">
    <source>
        <dbReference type="EMBL" id="HIU36804.1"/>
    </source>
</evidence>
<name>A0A9D1LEJ1_9BURK</name>
<dbReference type="InterPro" id="IPR011234">
    <property type="entry name" value="Fumarylacetoacetase-like_C"/>
</dbReference>
<evidence type="ECO:0000259" key="2">
    <source>
        <dbReference type="Pfam" id="PF01557"/>
    </source>
</evidence>
<protein>
    <submittedName>
        <fullName evidence="3">Fumarylacetoacetate hydrolase family protein</fullName>
    </submittedName>
</protein>
<dbReference type="AlphaFoldDB" id="A0A9D1LEJ1"/>
<dbReference type="Proteomes" id="UP000824083">
    <property type="component" value="Unassembled WGS sequence"/>
</dbReference>
<evidence type="ECO:0000256" key="1">
    <source>
        <dbReference type="ARBA" id="ARBA00022723"/>
    </source>
</evidence>
<dbReference type="Pfam" id="PF01557">
    <property type="entry name" value="FAA_hydrolase"/>
    <property type="match status" value="1"/>
</dbReference>
<feature type="domain" description="Fumarylacetoacetase-like C-terminal" evidence="2">
    <location>
        <begin position="28"/>
        <end position="227"/>
    </location>
</feature>